<reference evidence="1 2" key="1">
    <citation type="submission" date="2014-01" db="EMBL/GenBank/DDBJ databases">
        <authorList>
            <person name="Dobos K."/>
            <person name="Lenaerts A."/>
            <person name="Ordway D."/>
            <person name="DeGroote M.A."/>
            <person name="Parker T."/>
            <person name="Sizemore C."/>
            <person name="Tallon L.J."/>
            <person name="Sadzewicz L.K."/>
            <person name="Sengamalay N."/>
            <person name="Fraser C.M."/>
            <person name="Hine E."/>
            <person name="Shefchek K.A."/>
            <person name="Das S.P."/>
            <person name="Tettelin H."/>
        </authorList>
    </citation>
    <scope>NUCLEOTIDE SEQUENCE [LARGE SCALE GENOMIC DNA]</scope>
    <source>
        <strain evidence="1 2">Harvey</strain>
    </source>
</reference>
<evidence type="ECO:0000313" key="2">
    <source>
        <dbReference type="Proteomes" id="UP000020681"/>
    </source>
</evidence>
<keyword evidence="2" id="KW-1185">Reference proteome</keyword>
<accession>A0ABN0R2Q8</accession>
<dbReference type="Proteomes" id="UP000020681">
    <property type="component" value="Unassembled WGS sequence"/>
</dbReference>
<proteinExistence type="predicted"/>
<protein>
    <submittedName>
        <fullName evidence="1">Uncharacterized protein</fullName>
    </submittedName>
</protein>
<comment type="caution">
    <text evidence="1">The sequence shown here is derived from an EMBL/GenBank/DDBJ whole genome shotgun (WGS) entry which is preliminary data.</text>
</comment>
<organism evidence="1 2">
    <name type="scientific">Mycobacterium ulcerans str. Harvey</name>
    <dbReference type="NCBI Taxonomy" id="1299332"/>
    <lineage>
        <taxon>Bacteria</taxon>
        <taxon>Bacillati</taxon>
        <taxon>Actinomycetota</taxon>
        <taxon>Actinomycetes</taxon>
        <taxon>Mycobacteriales</taxon>
        <taxon>Mycobacteriaceae</taxon>
        <taxon>Mycobacterium</taxon>
        <taxon>Mycobacterium ulcerans group</taxon>
    </lineage>
</organism>
<dbReference type="EMBL" id="JAOL01000090">
    <property type="protein sequence ID" value="EUA91347.1"/>
    <property type="molecule type" value="Genomic_DNA"/>
</dbReference>
<name>A0ABN0R2Q8_MYCUL</name>
<evidence type="ECO:0000313" key="1">
    <source>
        <dbReference type="EMBL" id="EUA91347.1"/>
    </source>
</evidence>
<gene>
    <name evidence="1" type="ORF">I551_2185</name>
</gene>
<sequence>MPGDLSAAVCVYDIYRLVPGSARKDGPGRSCGSVRRPAV</sequence>